<comment type="caution">
    <text evidence="1">The sequence shown here is derived from an EMBL/GenBank/DDBJ whole genome shotgun (WGS) entry which is preliminary data.</text>
</comment>
<proteinExistence type="predicted"/>
<dbReference type="AlphaFoldDB" id="A0A645CG76"/>
<dbReference type="EMBL" id="VSSQ01026962">
    <property type="protein sequence ID" value="MPM75934.1"/>
    <property type="molecule type" value="Genomic_DNA"/>
</dbReference>
<name>A0A645CG76_9ZZZZ</name>
<dbReference type="InterPro" id="IPR052159">
    <property type="entry name" value="Competence_DNA_uptake"/>
</dbReference>
<dbReference type="Gene3D" id="3.60.15.10">
    <property type="entry name" value="Ribonuclease Z/Hydroxyacylglutathione hydrolase-like"/>
    <property type="match status" value="1"/>
</dbReference>
<accession>A0A645CG76</accession>
<dbReference type="PANTHER" id="PTHR30619:SF7">
    <property type="entry name" value="BETA-LACTAMASE DOMAIN PROTEIN"/>
    <property type="match status" value="1"/>
</dbReference>
<sequence>MHIQIYPDINLEVLSPKKDTYENINNYSSVIRLSFNEIKFLFTGDSEKDIEEELLQHNINLSSQVLKVGHHGSKTSTSADFLNKVNPIYAIISCGLGNDYGHPDSNVIKLLKEKNIKTFRTDKEGNILLYCDGKTLSYSTMKYK</sequence>
<dbReference type="InterPro" id="IPR036866">
    <property type="entry name" value="RibonucZ/Hydroxyglut_hydro"/>
</dbReference>
<protein>
    <submittedName>
        <fullName evidence="1">ComE operon protein 3</fullName>
    </submittedName>
</protein>
<organism evidence="1">
    <name type="scientific">bioreactor metagenome</name>
    <dbReference type="NCBI Taxonomy" id="1076179"/>
    <lineage>
        <taxon>unclassified sequences</taxon>
        <taxon>metagenomes</taxon>
        <taxon>ecological metagenomes</taxon>
    </lineage>
</organism>
<dbReference type="SUPFAM" id="SSF56281">
    <property type="entry name" value="Metallo-hydrolase/oxidoreductase"/>
    <property type="match status" value="1"/>
</dbReference>
<evidence type="ECO:0000313" key="1">
    <source>
        <dbReference type="EMBL" id="MPM75934.1"/>
    </source>
</evidence>
<reference evidence="1" key="1">
    <citation type="submission" date="2019-08" db="EMBL/GenBank/DDBJ databases">
        <authorList>
            <person name="Kucharzyk K."/>
            <person name="Murdoch R.W."/>
            <person name="Higgins S."/>
            <person name="Loffler F."/>
        </authorList>
    </citation>
    <scope>NUCLEOTIDE SEQUENCE</scope>
</reference>
<gene>
    <name evidence="1" type="primary">comEC_17</name>
    <name evidence="1" type="ORF">SDC9_122929</name>
</gene>
<dbReference type="PANTHER" id="PTHR30619">
    <property type="entry name" value="DNA INTERNALIZATION/COMPETENCE PROTEIN COMEC/REC2"/>
    <property type="match status" value="1"/>
</dbReference>